<evidence type="ECO:0000256" key="6">
    <source>
        <dbReference type="ARBA" id="ARBA00022840"/>
    </source>
</evidence>
<dbReference type="Gene3D" id="3.40.50.300">
    <property type="entry name" value="P-loop containing nucleotide triphosphate hydrolases"/>
    <property type="match status" value="1"/>
</dbReference>
<reference evidence="9" key="1">
    <citation type="submission" date="2022-12" db="EMBL/GenBank/DDBJ databases">
        <title>Jiella pelagia sp. nov., isolated from phosphonate enriched culture of Northwest Pacific surface seawater.</title>
        <authorList>
            <person name="Shin D.Y."/>
            <person name="Hwang C.Y."/>
        </authorList>
    </citation>
    <scope>NUCLEOTIDE SEQUENCE</scope>
    <source>
        <strain evidence="9">HL-NP1</strain>
    </source>
</reference>
<dbReference type="InterPro" id="IPR050388">
    <property type="entry name" value="ABC_Ni/Peptide_Import"/>
</dbReference>
<dbReference type="Proteomes" id="UP001164020">
    <property type="component" value="Chromosome"/>
</dbReference>
<proteinExistence type="inferred from homology"/>
<evidence type="ECO:0000256" key="3">
    <source>
        <dbReference type="ARBA" id="ARBA00022448"/>
    </source>
</evidence>
<evidence type="ECO:0000256" key="1">
    <source>
        <dbReference type="ARBA" id="ARBA00004417"/>
    </source>
</evidence>
<comment type="similarity">
    <text evidence="2">Belongs to the ABC transporter superfamily.</text>
</comment>
<sequence length="330" mass="36173">MTETTLLSVHDLSIDFFRSGAKLHALRHVDLEVRPGRIVGIVGESGCGKSTLASSLIGLLAGNAEIVSGSIEFEGQDLARLSTRQMRAVRGRRISMVFQDPMTALNPVVTIGRQMIDIQYREKRSSAEKRRIAAEMLRTVGIPDAESRLSAYPHQFSGGMRQRICIGMALLMEPALLIADEPTTALDATLEVQVIKLLKELQQQFGCAIVFVSHHLGTVAELCDEVVVMYAGEVVERGAVRDIFRKPSHPYTQALLECDPARIKTPTRELPTIPGTLPDLAHPPKGCIFRERCPKAFARCEVEAPADYAAEGAEHRARCHLLDGKARGTA</sequence>
<dbReference type="NCBIfam" id="TIGR01727">
    <property type="entry name" value="oligo_HPY"/>
    <property type="match status" value="1"/>
</dbReference>
<keyword evidence="5" id="KW-0547">Nucleotide-binding</keyword>
<feature type="domain" description="ABC transporter" evidence="8">
    <location>
        <begin position="9"/>
        <end position="256"/>
    </location>
</feature>
<dbReference type="InterPro" id="IPR003593">
    <property type="entry name" value="AAA+_ATPase"/>
</dbReference>
<dbReference type="PANTHER" id="PTHR43297:SF2">
    <property type="entry name" value="DIPEPTIDE TRANSPORT ATP-BINDING PROTEIN DPPD"/>
    <property type="match status" value="1"/>
</dbReference>
<protein>
    <submittedName>
        <fullName evidence="9">ABC transporter ATP-binding protein</fullName>
    </submittedName>
</protein>
<evidence type="ECO:0000256" key="4">
    <source>
        <dbReference type="ARBA" id="ARBA00022475"/>
    </source>
</evidence>
<dbReference type="CDD" id="cd03257">
    <property type="entry name" value="ABC_NikE_OppD_transporters"/>
    <property type="match status" value="1"/>
</dbReference>
<accession>A0ABY7C009</accession>
<dbReference type="InterPro" id="IPR003439">
    <property type="entry name" value="ABC_transporter-like_ATP-bd"/>
</dbReference>
<keyword evidence="7" id="KW-0472">Membrane</keyword>
<evidence type="ECO:0000256" key="2">
    <source>
        <dbReference type="ARBA" id="ARBA00005417"/>
    </source>
</evidence>
<dbReference type="PANTHER" id="PTHR43297">
    <property type="entry name" value="OLIGOPEPTIDE TRANSPORT ATP-BINDING PROTEIN APPD"/>
    <property type="match status" value="1"/>
</dbReference>
<gene>
    <name evidence="9" type="ORF">OH818_25275</name>
</gene>
<dbReference type="InterPro" id="IPR013563">
    <property type="entry name" value="Oligopep_ABC_C"/>
</dbReference>
<keyword evidence="6 9" id="KW-0067">ATP-binding</keyword>
<dbReference type="Pfam" id="PF00005">
    <property type="entry name" value="ABC_tran"/>
    <property type="match status" value="1"/>
</dbReference>
<dbReference type="InterPro" id="IPR027417">
    <property type="entry name" value="P-loop_NTPase"/>
</dbReference>
<dbReference type="SMART" id="SM00382">
    <property type="entry name" value="AAA"/>
    <property type="match status" value="1"/>
</dbReference>
<dbReference type="RefSeq" id="WP_268880977.1">
    <property type="nucleotide sequence ID" value="NZ_CP114029.1"/>
</dbReference>
<organism evidence="9 10">
    <name type="scientific">Jiella pelagia</name>
    <dbReference type="NCBI Taxonomy" id="2986949"/>
    <lineage>
        <taxon>Bacteria</taxon>
        <taxon>Pseudomonadati</taxon>
        <taxon>Pseudomonadota</taxon>
        <taxon>Alphaproteobacteria</taxon>
        <taxon>Hyphomicrobiales</taxon>
        <taxon>Aurantimonadaceae</taxon>
        <taxon>Jiella</taxon>
    </lineage>
</organism>
<evidence type="ECO:0000259" key="8">
    <source>
        <dbReference type="PROSITE" id="PS50893"/>
    </source>
</evidence>
<evidence type="ECO:0000313" key="9">
    <source>
        <dbReference type="EMBL" id="WAP68556.1"/>
    </source>
</evidence>
<comment type="subcellular location">
    <subcellularLocation>
        <location evidence="1">Cell inner membrane</location>
        <topology evidence="1">Peripheral membrane protein</topology>
    </subcellularLocation>
</comment>
<dbReference type="SUPFAM" id="SSF52540">
    <property type="entry name" value="P-loop containing nucleoside triphosphate hydrolases"/>
    <property type="match status" value="1"/>
</dbReference>
<keyword evidence="3" id="KW-0813">Transport</keyword>
<dbReference type="GO" id="GO:0005524">
    <property type="term" value="F:ATP binding"/>
    <property type="evidence" value="ECO:0007669"/>
    <property type="project" value="UniProtKB-KW"/>
</dbReference>
<dbReference type="PROSITE" id="PS50893">
    <property type="entry name" value="ABC_TRANSPORTER_2"/>
    <property type="match status" value="1"/>
</dbReference>
<dbReference type="Pfam" id="PF08352">
    <property type="entry name" value="oligo_HPY"/>
    <property type="match status" value="1"/>
</dbReference>
<name>A0ABY7C009_9HYPH</name>
<dbReference type="PROSITE" id="PS00211">
    <property type="entry name" value="ABC_TRANSPORTER_1"/>
    <property type="match status" value="1"/>
</dbReference>
<evidence type="ECO:0000256" key="7">
    <source>
        <dbReference type="ARBA" id="ARBA00023136"/>
    </source>
</evidence>
<dbReference type="InterPro" id="IPR017871">
    <property type="entry name" value="ABC_transporter-like_CS"/>
</dbReference>
<keyword evidence="4" id="KW-1003">Cell membrane</keyword>
<evidence type="ECO:0000256" key="5">
    <source>
        <dbReference type="ARBA" id="ARBA00022741"/>
    </source>
</evidence>
<evidence type="ECO:0000313" key="10">
    <source>
        <dbReference type="Proteomes" id="UP001164020"/>
    </source>
</evidence>
<keyword evidence="10" id="KW-1185">Reference proteome</keyword>
<dbReference type="EMBL" id="CP114029">
    <property type="protein sequence ID" value="WAP68556.1"/>
    <property type="molecule type" value="Genomic_DNA"/>
</dbReference>